<sequence>MKQANEALWLDICDAEQIPLLGSRIVRAPSGDIAIFRTAGDQFFAVRDRCPHKGGALSEGIVHGHQVTCPLHNWVIDLTSGEARAPDIGCVKRFPVERRGQRLWLSLIPEQAIAVQVAE</sequence>
<proteinExistence type="predicted"/>
<dbReference type="Pfam" id="PF00355">
    <property type="entry name" value="Rieske"/>
    <property type="match status" value="1"/>
</dbReference>
<accession>A0A4R6UQT3</accession>
<feature type="domain" description="Rieske" evidence="7">
    <location>
        <begin position="9"/>
        <end position="105"/>
    </location>
</feature>
<dbReference type="GO" id="GO:0051537">
    <property type="term" value="F:2 iron, 2 sulfur cluster binding"/>
    <property type="evidence" value="ECO:0007669"/>
    <property type="project" value="UniProtKB-KW"/>
</dbReference>
<evidence type="ECO:0000259" key="7">
    <source>
        <dbReference type="PROSITE" id="PS51296"/>
    </source>
</evidence>
<dbReference type="Gene3D" id="2.102.10.10">
    <property type="entry name" value="Rieske [2Fe-2S] iron-sulphur domain"/>
    <property type="match status" value="1"/>
</dbReference>
<keyword evidence="9" id="KW-1185">Reference proteome</keyword>
<keyword evidence="3" id="KW-0560">Oxidoreductase</keyword>
<comment type="caution">
    <text evidence="8">The sequence shown here is derived from an EMBL/GenBank/DDBJ whole genome shotgun (WGS) entry which is preliminary data.</text>
</comment>
<dbReference type="OrthoDB" id="9769355at2"/>
<dbReference type="InterPro" id="IPR036922">
    <property type="entry name" value="Rieske_2Fe-2S_sf"/>
</dbReference>
<dbReference type="NCBIfam" id="TIGR02378">
    <property type="entry name" value="nirD_assim_sml"/>
    <property type="match status" value="1"/>
</dbReference>
<dbReference type="EMBL" id="SNYM01000009">
    <property type="protein sequence ID" value="TDQ47625.1"/>
    <property type="molecule type" value="Genomic_DNA"/>
</dbReference>
<dbReference type="Proteomes" id="UP000295375">
    <property type="component" value="Unassembled WGS sequence"/>
</dbReference>
<dbReference type="PANTHER" id="PTHR21496:SF23">
    <property type="entry name" value="3-PHENYLPROPIONATE_CINNAMIC ACID DIOXYGENASE FERREDOXIN SUBUNIT"/>
    <property type="match status" value="1"/>
</dbReference>
<evidence type="ECO:0000256" key="1">
    <source>
        <dbReference type="ARBA" id="ARBA00022714"/>
    </source>
</evidence>
<dbReference type="SUPFAM" id="SSF50022">
    <property type="entry name" value="ISP domain"/>
    <property type="match status" value="1"/>
</dbReference>
<evidence type="ECO:0000256" key="4">
    <source>
        <dbReference type="ARBA" id="ARBA00023004"/>
    </source>
</evidence>
<reference evidence="8 9" key="1">
    <citation type="submission" date="2019-03" db="EMBL/GenBank/DDBJ databases">
        <title>Genomic Encyclopedia of Type Strains, Phase IV (KMG-IV): sequencing the most valuable type-strain genomes for metagenomic binning, comparative biology and taxonomic classification.</title>
        <authorList>
            <person name="Goeker M."/>
        </authorList>
    </citation>
    <scope>NUCLEOTIDE SEQUENCE [LARGE SCALE GENOMIC DNA]</scope>
    <source>
        <strain evidence="8 9">DSM 103792</strain>
    </source>
</reference>
<name>A0A4R6UQT3_9GAMM</name>
<dbReference type="InterPro" id="IPR017941">
    <property type="entry name" value="Rieske_2Fe-2S"/>
</dbReference>
<dbReference type="RefSeq" id="WP_133590786.1">
    <property type="nucleotide sequence ID" value="NZ_CP037953.1"/>
</dbReference>
<evidence type="ECO:0000256" key="2">
    <source>
        <dbReference type="ARBA" id="ARBA00022723"/>
    </source>
</evidence>
<evidence type="ECO:0000256" key="5">
    <source>
        <dbReference type="ARBA" id="ARBA00023014"/>
    </source>
</evidence>
<evidence type="ECO:0000313" key="8">
    <source>
        <dbReference type="EMBL" id="TDQ47625.1"/>
    </source>
</evidence>
<dbReference type="GO" id="GO:0046872">
    <property type="term" value="F:metal ion binding"/>
    <property type="evidence" value="ECO:0007669"/>
    <property type="project" value="UniProtKB-KW"/>
</dbReference>
<evidence type="ECO:0000256" key="6">
    <source>
        <dbReference type="ARBA" id="ARBA00023063"/>
    </source>
</evidence>
<gene>
    <name evidence="8" type="ORF">EV696_10927</name>
</gene>
<protein>
    <submittedName>
        <fullName evidence="8">Nitrite reductase (NADH) small subunit</fullName>
    </submittedName>
</protein>
<evidence type="ECO:0000313" key="9">
    <source>
        <dbReference type="Proteomes" id="UP000295375"/>
    </source>
</evidence>
<dbReference type="InterPro" id="IPR012748">
    <property type="entry name" value="Rieske-like_NirD"/>
</dbReference>
<dbReference type="PROSITE" id="PS51296">
    <property type="entry name" value="RIESKE"/>
    <property type="match status" value="1"/>
</dbReference>
<keyword evidence="1" id="KW-0001">2Fe-2S</keyword>
<organism evidence="8 9">
    <name type="scientific">Permianibacter aggregans</name>
    <dbReference type="NCBI Taxonomy" id="1510150"/>
    <lineage>
        <taxon>Bacteria</taxon>
        <taxon>Pseudomonadati</taxon>
        <taxon>Pseudomonadota</taxon>
        <taxon>Gammaproteobacteria</taxon>
        <taxon>Pseudomonadales</taxon>
        <taxon>Pseudomonadaceae</taxon>
        <taxon>Permianibacter</taxon>
    </lineage>
</organism>
<dbReference type="PANTHER" id="PTHR21496">
    <property type="entry name" value="FERREDOXIN-RELATED"/>
    <property type="match status" value="1"/>
</dbReference>
<dbReference type="CDD" id="cd03530">
    <property type="entry name" value="Rieske_NirD_small_Bacillus"/>
    <property type="match status" value="1"/>
</dbReference>
<dbReference type="GO" id="GO:0008942">
    <property type="term" value="F:nitrite reductase [NAD(P)H] activity"/>
    <property type="evidence" value="ECO:0007669"/>
    <property type="project" value="InterPro"/>
</dbReference>
<keyword evidence="5" id="KW-0411">Iron-sulfur</keyword>
<keyword evidence="2" id="KW-0479">Metal-binding</keyword>
<keyword evidence="6" id="KW-0534">Nitrate assimilation</keyword>
<keyword evidence="4" id="KW-0408">Iron</keyword>
<dbReference type="AlphaFoldDB" id="A0A4R6UQT3"/>
<dbReference type="GO" id="GO:0042128">
    <property type="term" value="P:nitrate assimilation"/>
    <property type="evidence" value="ECO:0007669"/>
    <property type="project" value="UniProtKB-KW"/>
</dbReference>
<evidence type="ECO:0000256" key="3">
    <source>
        <dbReference type="ARBA" id="ARBA00023002"/>
    </source>
</evidence>